<gene>
    <name evidence="2" type="ORF">SM757_13915</name>
</gene>
<dbReference type="Pfam" id="PF11937">
    <property type="entry name" value="DUF3455"/>
    <property type="match status" value="1"/>
</dbReference>
<sequence>MTTLAPVLVSAALLATVAVARAAVDNAALPTALRVPPGHELRLWSLGKGEVRYACRRQAGAGGGYAWVAGESAGRLYDLYLREIGWSYGGPTWKSVDGSKVVGLPLAAAPAGEGHLPLQLLRAAGTSGQGTMQGVSYIQRLNTRGGAAPNQPCDARRVGREMAVGYQAEFVFYGRRER</sequence>
<keyword evidence="1" id="KW-0732">Signal</keyword>
<reference evidence="2 3" key="1">
    <citation type="submission" date="2023-11" db="EMBL/GenBank/DDBJ databases">
        <title>Draft genome of Azohydromonas lata strain H1 (DSM1123), a polyhydroxyalkanoate producer.</title>
        <authorList>
            <person name="Traversa D."/>
            <person name="D'Addabbo P."/>
            <person name="Pazzani C."/>
            <person name="Manzari C."/>
            <person name="Chiara M."/>
            <person name="Scrascia M."/>
        </authorList>
    </citation>
    <scope>NUCLEOTIDE SEQUENCE [LARGE SCALE GENOMIC DNA]</scope>
    <source>
        <strain evidence="2 3">H1</strain>
    </source>
</reference>
<keyword evidence="3" id="KW-1185">Reference proteome</keyword>
<accession>A0ABU5IFC5</accession>
<evidence type="ECO:0000313" key="2">
    <source>
        <dbReference type="EMBL" id="MDZ5457672.1"/>
    </source>
</evidence>
<evidence type="ECO:0000313" key="3">
    <source>
        <dbReference type="Proteomes" id="UP001293718"/>
    </source>
</evidence>
<name>A0ABU5IFC5_9BURK</name>
<dbReference type="PANTHER" id="PTHR35567:SF1">
    <property type="entry name" value="CONSERVED FUNGAL PROTEIN (AFU_ORTHOLOGUE AFUA_1G14230)"/>
    <property type="match status" value="1"/>
</dbReference>
<proteinExistence type="predicted"/>
<dbReference type="Proteomes" id="UP001293718">
    <property type="component" value="Unassembled WGS sequence"/>
</dbReference>
<organism evidence="2 3">
    <name type="scientific">Azohydromonas lata</name>
    <dbReference type="NCBI Taxonomy" id="45677"/>
    <lineage>
        <taxon>Bacteria</taxon>
        <taxon>Pseudomonadati</taxon>
        <taxon>Pseudomonadota</taxon>
        <taxon>Betaproteobacteria</taxon>
        <taxon>Burkholderiales</taxon>
        <taxon>Sphaerotilaceae</taxon>
        <taxon>Azohydromonas</taxon>
    </lineage>
</organism>
<feature type="chain" id="PRO_5045490295" evidence="1">
    <location>
        <begin position="23"/>
        <end position="178"/>
    </location>
</feature>
<feature type="signal peptide" evidence="1">
    <location>
        <begin position="1"/>
        <end position="22"/>
    </location>
</feature>
<dbReference type="PANTHER" id="PTHR35567">
    <property type="entry name" value="MALATE DEHYDROGENASE (AFU_ORTHOLOGUE AFUA_2G13800)"/>
    <property type="match status" value="1"/>
</dbReference>
<dbReference type="InterPro" id="IPR021851">
    <property type="entry name" value="DUF3455"/>
</dbReference>
<evidence type="ECO:0000256" key="1">
    <source>
        <dbReference type="SAM" id="SignalP"/>
    </source>
</evidence>
<comment type="caution">
    <text evidence="2">The sequence shown here is derived from an EMBL/GenBank/DDBJ whole genome shotgun (WGS) entry which is preliminary data.</text>
</comment>
<dbReference type="RefSeq" id="WP_322465928.1">
    <property type="nucleotide sequence ID" value="NZ_JAXOJX010000021.1"/>
</dbReference>
<dbReference type="EMBL" id="JAXOJX010000021">
    <property type="protein sequence ID" value="MDZ5457672.1"/>
    <property type="molecule type" value="Genomic_DNA"/>
</dbReference>
<protein>
    <submittedName>
        <fullName evidence="2">DUF3455 domain-containing protein</fullName>
    </submittedName>
</protein>